<keyword evidence="3 6" id="KW-0812">Transmembrane</keyword>
<feature type="transmembrane region" description="Helical" evidence="6">
    <location>
        <begin position="267"/>
        <end position="288"/>
    </location>
</feature>
<evidence type="ECO:0000256" key="1">
    <source>
        <dbReference type="ARBA" id="ARBA00004651"/>
    </source>
</evidence>
<dbReference type="SUPFAM" id="SSF103473">
    <property type="entry name" value="MFS general substrate transporter"/>
    <property type="match status" value="1"/>
</dbReference>
<dbReference type="PANTHER" id="PTHR23528">
    <property type="match status" value="1"/>
</dbReference>
<dbReference type="GO" id="GO:0022857">
    <property type="term" value="F:transmembrane transporter activity"/>
    <property type="evidence" value="ECO:0007669"/>
    <property type="project" value="InterPro"/>
</dbReference>
<dbReference type="PROSITE" id="PS50850">
    <property type="entry name" value="MFS"/>
    <property type="match status" value="1"/>
</dbReference>
<reference evidence="8 9" key="1">
    <citation type="submission" date="2020-08" db="EMBL/GenBank/DDBJ databases">
        <title>Genome sequence of Weissella diestrammenae KACC 16890T.</title>
        <authorList>
            <person name="Hyun D.-W."/>
            <person name="Bae J.-W."/>
        </authorList>
    </citation>
    <scope>NUCLEOTIDE SEQUENCE [LARGE SCALE GENOMIC DNA]</scope>
    <source>
        <strain evidence="8 9">KACC 16890</strain>
    </source>
</reference>
<feature type="transmembrane region" description="Helical" evidence="6">
    <location>
        <begin position="53"/>
        <end position="71"/>
    </location>
</feature>
<feature type="transmembrane region" description="Helical" evidence="6">
    <location>
        <begin position="300"/>
        <end position="319"/>
    </location>
</feature>
<evidence type="ECO:0000313" key="9">
    <source>
        <dbReference type="Proteomes" id="UP000515800"/>
    </source>
</evidence>
<evidence type="ECO:0000256" key="6">
    <source>
        <dbReference type="SAM" id="Phobius"/>
    </source>
</evidence>
<proteinExistence type="predicted"/>
<dbReference type="EMBL" id="CP060724">
    <property type="protein sequence ID" value="QNN74695.1"/>
    <property type="molecule type" value="Genomic_DNA"/>
</dbReference>
<evidence type="ECO:0000256" key="4">
    <source>
        <dbReference type="ARBA" id="ARBA00022989"/>
    </source>
</evidence>
<dbReference type="Pfam" id="PF13347">
    <property type="entry name" value="MFS_2"/>
    <property type="match status" value="1"/>
</dbReference>
<dbReference type="RefSeq" id="WP_187528530.1">
    <property type="nucleotide sequence ID" value="NZ_CP060724.1"/>
</dbReference>
<feature type="transmembrane region" description="Helical" evidence="6">
    <location>
        <begin position="117"/>
        <end position="139"/>
    </location>
</feature>
<feature type="transmembrane region" description="Helical" evidence="6">
    <location>
        <begin position="92"/>
        <end position="111"/>
    </location>
</feature>
<comment type="subcellular location">
    <subcellularLocation>
        <location evidence="1">Cell membrane</location>
        <topology evidence="1">Multi-pass membrane protein</topology>
    </subcellularLocation>
</comment>
<dbReference type="KEGG" id="wdi:H9L19_04535"/>
<keyword evidence="9" id="KW-1185">Reference proteome</keyword>
<feature type="transmembrane region" description="Helical" evidence="6">
    <location>
        <begin position="179"/>
        <end position="198"/>
    </location>
</feature>
<evidence type="ECO:0000313" key="8">
    <source>
        <dbReference type="EMBL" id="QNN74695.1"/>
    </source>
</evidence>
<evidence type="ECO:0000256" key="3">
    <source>
        <dbReference type="ARBA" id="ARBA00022692"/>
    </source>
</evidence>
<keyword evidence="5 6" id="KW-0472">Membrane</keyword>
<feature type="transmembrane region" description="Helical" evidence="6">
    <location>
        <begin position="390"/>
        <end position="409"/>
    </location>
</feature>
<dbReference type="AlphaFoldDB" id="A0A7G9T3M0"/>
<organism evidence="8 9">
    <name type="scientific">Weissella diestrammenae</name>
    <dbReference type="NCBI Taxonomy" id="1162633"/>
    <lineage>
        <taxon>Bacteria</taxon>
        <taxon>Bacillati</taxon>
        <taxon>Bacillota</taxon>
        <taxon>Bacilli</taxon>
        <taxon>Lactobacillales</taxon>
        <taxon>Lactobacillaceae</taxon>
        <taxon>Weissella</taxon>
    </lineage>
</organism>
<keyword evidence="2" id="KW-0813">Transport</keyword>
<evidence type="ECO:0000256" key="5">
    <source>
        <dbReference type="ARBA" id="ARBA00023136"/>
    </source>
</evidence>
<keyword evidence="4 6" id="KW-1133">Transmembrane helix</keyword>
<feature type="transmembrane region" description="Helical" evidence="6">
    <location>
        <begin position="230"/>
        <end position="255"/>
    </location>
</feature>
<evidence type="ECO:0000256" key="2">
    <source>
        <dbReference type="ARBA" id="ARBA00022448"/>
    </source>
</evidence>
<sequence length="413" mass="43854">MDATNMNVEKSTKMPKKLAIGLLIGCMSWMGPYTALSGTLLPAKIGVLDEAHKVMWVSTFALIAMVVATIANIIEGALSDRTRTKIGRRKPWIIGGTIASVIMFFFISWAPTVQLLLTFWVIYQIGLNAIVAPMVAIISDSVSKKHRGTASAFYGVGMSVGAYGSAAIAAPFLGNITGGIWTMAGIQVVLATISMLLIKQKSSKDDVLLPLKGKDIFNQFIFPVTNARDFYLAAVGKLLFQVATGMFIGYQLYILTDYMLLSTGKTASILSMMSLLMMVISMAMGALAGPLADKLGTLKIPVMVASVLVGIGGFMPFISNQPWTMLAYAVIAGVGTGMYLSVDQALNIAVLPNPATAAKDLGIINLSATLGQIIGPIVAGIIISSIGYRYMFIAVAVSAILGGIMILFIKKVK</sequence>
<feature type="transmembrane region" description="Helical" evidence="6">
    <location>
        <begin position="363"/>
        <end position="384"/>
    </location>
</feature>
<dbReference type="InterPro" id="IPR020846">
    <property type="entry name" value="MFS_dom"/>
</dbReference>
<dbReference type="PANTHER" id="PTHR23528:SF1">
    <property type="entry name" value="MAJOR FACILITATOR SUPERFAMILY (MFS) PROFILE DOMAIN-CONTAINING PROTEIN"/>
    <property type="match status" value="1"/>
</dbReference>
<dbReference type="Proteomes" id="UP000515800">
    <property type="component" value="Chromosome"/>
</dbReference>
<feature type="transmembrane region" description="Helical" evidence="6">
    <location>
        <begin position="151"/>
        <end position="173"/>
    </location>
</feature>
<name>A0A7G9T3M0_9LACO</name>
<dbReference type="Gene3D" id="1.20.1250.20">
    <property type="entry name" value="MFS general substrate transporter like domains"/>
    <property type="match status" value="2"/>
</dbReference>
<protein>
    <submittedName>
        <fullName evidence="8">MFS transporter</fullName>
    </submittedName>
</protein>
<gene>
    <name evidence="8" type="ORF">H9L19_04535</name>
</gene>
<accession>A0A7G9T3M0</accession>
<feature type="transmembrane region" description="Helical" evidence="6">
    <location>
        <begin position="325"/>
        <end position="342"/>
    </location>
</feature>
<dbReference type="GO" id="GO:0005886">
    <property type="term" value="C:plasma membrane"/>
    <property type="evidence" value="ECO:0007669"/>
    <property type="project" value="UniProtKB-SubCell"/>
</dbReference>
<feature type="domain" description="Major facilitator superfamily (MFS) profile" evidence="7">
    <location>
        <begin position="229"/>
        <end position="413"/>
    </location>
</feature>
<dbReference type="InterPro" id="IPR036259">
    <property type="entry name" value="MFS_trans_sf"/>
</dbReference>
<evidence type="ECO:0000259" key="7">
    <source>
        <dbReference type="PROSITE" id="PS50850"/>
    </source>
</evidence>